<dbReference type="EMBL" id="VSSQ01009590">
    <property type="protein sequence ID" value="MPM42063.1"/>
    <property type="molecule type" value="Genomic_DNA"/>
</dbReference>
<reference evidence="3" key="1">
    <citation type="submission" date="2019-08" db="EMBL/GenBank/DDBJ databases">
        <authorList>
            <person name="Kucharzyk K."/>
            <person name="Murdoch R.W."/>
            <person name="Higgins S."/>
            <person name="Loffler F."/>
        </authorList>
    </citation>
    <scope>NUCLEOTIDE SEQUENCE</scope>
</reference>
<keyword evidence="1" id="KW-0812">Transmembrane</keyword>
<keyword evidence="1" id="KW-1133">Transmembrane helix</keyword>
<dbReference type="Pfam" id="PF13400">
    <property type="entry name" value="Tad"/>
    <property type="match status" value="1"/>
</dbReference>
<dbReference type="AlphaFoldDB" id="A0A644ZTU2"/>
<sequence>MYTMNDEVKESMVDLLKKLRKEEDGQSLVMVALLFVVLLSFSALVIDVGMLYVAKAELQNAADAGALAGASVPLANTITEAEEYVRNNGVDDDVPGTTITVEPNVVVNTVPVTTTGNAYSQSELDEMKGDLITELGKESDETLIEMANENAVTSGLSTNNQKKYTADQINAIGTKSDLEVIDLAKSEGIYSQIENYVKKNGNGANVEFQNKNDRDAAVLKVQSELEKIVLSSSTTIINKTLLIETIASKIIADIGNEVLEVYEKQTSYGRVRVAVETKVTYTFARFLGLTESSVSAYAVAERGSWDGAALPFINLDGTAENSVKGQTLSAWNKVGPGDKERISNDDLLVSSDNTSIKVNYEDGSLTFKKGKVMSKIATALDNMLVVGKTVYLYSLKESEMSNYEKKGPKELKNGDLIPLSDIVLLECKVTEWDGKIVSLEFEDSYYYDSVSKSFLSKTSSSPSASPKLVE</sequence>
<keyword evidence="1" id="KW-0472">Membrane</keyword>
<accession>A0A644ZTU2</accession>
<protein>
    <recommendedName>
        <fullName evidence="2">Putative Flp pilus-assembly TadG-like N-terminal domain-containing protein</fullName>
    </recommendedName>
</protein>
<gene>
    <name evidence="3" type="ORF">SDC9_88725</name>
</gene>
<evidence type="ECO:0000313" key="3">
    <source>
        <dbReference type="EMBL" id="MPM42063.1"/>
    </source>
</evidence>
<feature type="transmembrane region" description="Helical" evidence="1">
    <location>
        <begin position="28"/>
        <end position="53"/>
    </location>
</feature>
<dbReference type="InterPro" id="IPR028087">
    <property type="entry name" value="Tad_N"/>
</dbReference>
<name>A0A644ZTU2_9ZZZZ</name>
<organism evidence="3">
    <name type="scientific">bioreactor metagenome</name>
    <dbReference type="NCBI Taxonomy" id="1076179"/>
    <lineage>
        <taxon>unclassified sequences</taxon>
        <taxon>metagenomes</taxon>
        <taxon>ecological metagenomes</taxon>
    </lineage>
</organism>
<proteinExistence type="predicted"/>
<comment type="caution">
    <text evidence="3">The sequence shown here is derived from an EMBL/GenBank/DDBJ whole genome shotgun (WGS) entry which is preliminary data.</text>
</comment>
<evidence type="ECO:0000256" key="1">
    <source>
        <dbReference type="SAM" id="Phobius"/>
    </source>
</evidence>
<evidence type="ECO:0000259" key="2">
    <source>
        <dbReference type="Pfam" id="PF13400"/>
    </source>
</evidence>
<feature type="domain" description="Putative Flp pilus-assembly TadG-like N-terminal" evidence="2">
    <location>
        <begin position="25"/>
        <end position="71"/>
    </location>
</feature>